<organism evidence="3 4">
    <name type="scientific">Carboxylicivirga mesophila</name>
    <dbReference type="NCBI Taxonomy" id="1166478"/>
    <lineage>
        <taxon>Bacteria</taxon>
        <taxon>Pseudomonadati</taxon>
        <taxon>Bacteroidota</taxon>
        <taxon>Bacteroidia</taxon>
        <taxon>Marinilabiliales</taxon>
        <taxon>Marinilabiliaceae</taxon>
        <taxon>Carboxylicivirga</taxon>
    </lineage>
</organism>
<dbReference type="Pfam" id="PF04773">
    <property type="entry name" value="FecR"/>
    <property type="match status" value="1"/>
</dbReference>
<evidence type="ECO:0000259" key="2">
    <source>
        <dbReference type="Pfam" id="PF04773"/>
    </source>
</evidence>
<accession>A0ABS5K9K8</accession>
<dbReference type="InterPro" id="IPR006860">
    <property type="entry name" value="FecR"/>
</dbReference>
<feature type="domain" description="FecR protein" evidence="2">
    <location>
        <begin position="29"/>
        <end position="114"/>
    </location>
</feature>
<reference evidence="3 4" key="1">
    <citation type="journal article" date="2014" name="Int. J. Syst. Evol. Microbiol.">
        <title>Carboxylicivirga gen. nov. in the family Marinilabiliaceae with two novel species, Carboxylicivirga mesophila sp. nov. and Carboxylicivirga taeanensis sp. nov., and reclassification of Cytophaga fermentans as Saccharicrinis fermentans gen. nov., comb. nov.</title>
        <authorList>
            <person name="Yang S.H."/>
            <person name="Seo H.S."/>
            <person name="Woo J.H."/>
            <person name="Oh H.M."/>
            <person name="Jang H."/>
            <person name="Lee J.H."/>
            <person name="Kim S.J."/>
            <person name="Kwon K.K."/>
        </authorList>
    </citation>
    <scope>NUCLEOTIDE SEQUENCE [LARGE SCALE GENOMIC DNA]</scope>
    <source>
        <strain evidence="3 4">JCM 18290</strain>
    </source>
</reference>
<keyword evidence="1" id="KW-0732">Signal</keyword>
<dbReference type="Proteomes" id="UP000721861">
    <property type="component" value="Unassembled WGS sequence"/>
</dbReference>
<protein>
    <submittedName>
        <fullName evidence="3">FecR domain-containing protein</fullName>
    </submittedName>
</protein>
<name>A0ABS5K9K8_9BACT</name>
<dbReference type="PANTHER" id="PTHR30273">
    <property type="entry name" value="PERIPLASMIC SIGNAL SENSOR AND SIGMA FACTOR ACTIVATOR FECR-RELATED"/>
    <property type="match status" value="1"/>
</dbReference>
<feature type="signal peptide" evidence="1">
    <location>
        <begin position="1"/>
        <end position="23"/>
    </location>
</feature>
<evidence type="ECO:0000256" key="1">
    <source>
        <dbReference type="SAM" id="SignalP"/>
    </source>
</evidence>
<dbReference type="RefSeq" id="WP_212227932.1">
    <property type="nucleotide sequence ID" value="NZ_JAGUCN010000009.1"/>
</dbReference>
<comment type="caution">
    <text evidence="3">The sequence shown here is derived from an EMBL/GenBank/DDBJ whole genome shotgun (WGS) entry which is preliminary data.</text>
</comment>
<dbReference type="PANTHER" id="PTHR30273:SF2">
    <property type="entry name" value="PROTEIN FECR"/>
    <property type="match status" value="1"/>
</dbReference>
<proteinExistence type="predicted"/>
<dbReference type="EMBL" id="JAGUCN010000009">
    <property type="protein sequence ID" value="MBS2211695.1"/>
    <property type="molecule type" value="Genomic_DNA"/>
</dbReference>
<dbReference type="Gene3D" id="2.60.120.1440">
    <property type="match status" value="1"/>
</dbReference>
<sequence>MLKSRIVISCISSCMLLVCIACAHQSVSTGNEPEFYELPDGSKVVLNQNSTMTYVIDEDTREVHLDGGAFFKVVKSNIPFEVHTPHGDIMVLGTEFAVESSDEGLEVEVDEGEVAVETTAGNQTVRTQERVFYNDAKQLFERGKAEFKHHIWTDEFKKDMRGLGKEIEKGGKQLGKKIKQVGNDLKIKI</sequence>
<evidence type="ECO:0000313" key="4">
    <source>
        <dbReference type="Proteomes" id="UP000721861"/>
    </source>
</evidence>
<gene>
    <name evidence="3" type="ORF">KEM09_09790</name>
</gene>
<dbReference type="InterPro" id="IPR012373">
    <property type="entry name" value="Ferrdict_sens_TM"/>
</dbReference>
<evidence type="ECO:0000313" key="3">
    <source>
        <dbReference type="EMBL" id="MBS2211695.1"/>
    </source>
</evidence>
<feature type="chain" id="PRO_5045523500" evidence="1">
    <location>
        <begin position="24"/>
        <end position="189"/>
    </location>
</feature>
<keyword evidence="4" id="KW-1185">Reference proteome</keyword>